<dbReference type="AlphaFoldDB" id="A0A9W7DQY0"/>
<dbReference type="PANTHER" id="PTHR42919:SF8">
    <property type="entry name" value="N-ALPHA-ACETYLTRANSFERASE 50"/>
    <property type="match status" value="1"/>
</dbReference>
<organism evidence="6 7">
    <name type="scientific">Triparma laevis f. longispina</name>
    <dbReference type="NCBI Taxonomy" id="1714387"/>
    <lineage>
        <taxon>Eukaryota</taxon>
        <taxon>Sar</taxon>
        <taxon>Stramenopiles</taxon>
        <taxon>Ochrophyta</taxon>
        <taxon>Bolidophyceae</taxon>
        <taxon>Parmales</taxon>
        <taxon>Triparmaceae</taxon>
        <taxon>Triparma</taxon>
    </lineage>
</organism>
<keyword evidence="4" id="KW-0732">Signal</keyword>
<dbReference type="Proteomes" id="UP001165122">
    <property type="component" value="Unassembled WGS sequence"/>
</dbReference>
<evidence type="ECO:0000256" key="4">
    <source>
        <dbReference type="SAM" id="SignalP"/>
    </source>
</evidence>
<proteinExistence type="predicted"/>
<feature type="signal peptide" evidence="4">
    <location>
        <begin position="1"/>
        <end position="19"/>
    </location>
</feature>
<dbReference type="CDD" id="cd04301">
    <property type="entry name" value="NAT_SF"/>
    <property type="match status" value="1"/>
</dbReference>
<dbReference type="InterPro" id="IPR000182">
    <property type="entry name" value="GNAT_dom"/>
</dbReference>
<sequence length="296" mass="32815">MMKRFIFFLCLSPFNLITTFHLPSPISTSTSLSSRRPPRKNGAGIQRKGDERKQKIGSKFNVLNDILKESAILSTLNSTAIVGDMSSSEYINSRVASIIETLNPQLISLPPPTRLSVPSDTLSISELRLSVFSTSLISIRSQFLQKSSLIISSRSALGAIRIIALGNGGIKVNEGEFLTGSLELSFHEFEGCKIETGRDAYLTEFCVFKSSRCNGIGGKLLKSVDIYCSKKNIERVYLHVEKNNTDALSVYKKAGYEVLKEHDNFSEFSNKLGLGEGRHYLMRKGRQVEGNMGFII</sequence>
<evidence type="ECO:0000259" key="5">
    <source>
        <dbReference type="PROSITE" id="PS51186"/>
    </source>
</evidence>
<dbReference type="InterPro" id="IPR051556">
    <property type="entry name" value="N-term/lysine_N-AcTrnsfr"/>
</dbReference>
<name>A0A9W7DQY0_9STRA</name>
<keyword evidence="1" id="KW-0808">Transferase</keyword>
<dbReference type="Gene3D" id="3.40.630.30">
    <property type="match status" value="1"/>
</dbReference>
<dbReference type="GO" id="GO:0007064">
    <property type="term" value="P:mitotic sister chromatid cohesion"/>
    <property type="evidence" value="ECO:0007669"/>
    <property type="project" value="TreeGrafter"/>
</dbReference>
<dbReference type="Pfam" id="PF00583">
    <property type="entry name" value="Acetyltransf_1"/>
    <property type="match status" value="1"/>
</dbReference>
<dbReference type="EMBL" id="BRXW01000401">
    <property type="protein sequence ID" value="GMH51050.1"/>
    <property type="molecule type" value="Genomic_DNA"/>
</dbReference>
<accession>A0A9W7DQY0</accession>
<protein>
    <recommendedName>
        <fullName evidence="5">N-acetyltransferase domain-containing protein</fullName>
    </recommendedName>
</protein>
<evidence type="ECO:0000256" key="1">
    <source>
        <dbReference type="ARBA" id="ARBA00022679"/>
    </source>
</evidence>
<comment type="caution">
    <text evidence="6">The sequence shown here is derived from an EMBL/GenBank/DDBJ whole genome shotgun (WGS) entry which is preliminary data.</text>
</comment>
<dbReference type="PROSITE" id="PS51186">
    <property type="entry name" value="GNAT"/>
    <property type="match status" value="1"/>
</dbReference>
<dbReference type="InterPro" id="IPR016181">
    <property type="entry name" value="Acyl_CoA_acyltransferase"/>
</dbReference>
<feature type="region of interest" description="Disordered" evidence="3">
    <location>
        <begin position="28"/>
        <end position="52"/>
    </location>
</feature>
<reference evidence="7" key="1">
    <citation type="journal article" date="2023" name="Commun. Biol.">
        <title>Genome analysis of Parmales, the sister group of diatoms, reveals the evolutionary specialization of diatoms from phago-mixotrophs to photoautotrophs.</title>
        <authorList>
            <person name="Ban H."/>
            <person name="Sato S."/>
            <person name="Yoshikawa S."/>
            <person name="Yamada K."/>
            <person name="Nakamura Y."/>
            <person name="Ichinomiya M."/>
            <person name="Sato N."/>
            <person name="Blanc-Mathieu R."/>
            <person name="Endo H."/>
            <person name="Kuwata A."/>
            <person name="Ogata H."/>
        </authorList>
    </citation>
    <scope>NUCLEOTIDE SEQUENCE [LARGE SCALE GENOMIC DNA]</scope>
    <source>
        <strain evidence="7">NIES 3700</strain>
    </source>
</reference>
<feature type="domain" description="N-acetyltransferase" evidence="5">
    <location>
        <begin position="111"/>
        <end position="287"/>
    </location>
</feature>
<keyword evidence="7" id="KW-1185">Reference proteome</keyword>
<dbReference type="GO" id="GO:0016747">
    <property type="term" value="F:acyltransferase activity, transferring groups other than amino-acyl groups"/>
    <property type="evidence" value="ECO:0007669"/>
    <property type="project" value="InterPro"/>
</dbReference>
<dbReference type="OrthoDB" id="47374at2759"/>
<feature type="chain" id="PRO_5040901100" description="N-acetyltransferase domain-containing protein" evidence="4">
    <location>
        <begin position="20"/>
        <end position="296"/>
    </location>
</feature>
<evidence type="ECO:0000313" key="7">
    <source>
        <dbReference type="Proteomes" id="UP001165122"/>
    </source>
</evidence>
<dbReference type="SUPFAM" id="SSF55729">
    <property type="entry name" value="Acyl-CoA N-acyltransferases (Nat)"/>
    <property type="match status" value="1"/>
</dbReference>
<dbReference type="GO" id="GO:0031415">
    <property type="term" value="C:NatA complex"/>
    <property type="evidence" value="ECO:0007669"/>
    <property type="project" value="TreeGrafter"/>
</dbReference>
<keyword evidence="2" id="KW-0012">Acyltransferase</keyword>
<evidence type="ECO:0000256" key="2">
    <source>
        <dbReference type="ARBA" id="ARBA00023315"/>
    </source>
</evidence>
<evidence type="ECO:0000313" key="6">
    <source>
        <dbReference type="EMBL" id="GMH51050.1"/>
    </source>
</evidence>
<dbReference type="PANTHER" id="PTHR42919">
    <property type="entry name" value="N-ALPHA-ACETYLTRANSFERASE"/>
    <property type="match status" value="1"/>
</dbReference>
<gene>
    <name evidence="6" type="ORF">TrLO_g3549</name>
</gene>
<evidence type="ECO:0000256" key="3">
    <source>
        <dbReference type="SAM" id="MobiDB-lite"/>
    </source>
</evidence>